<accession>A0AC35UGP7</accession>
<reference evidence="2" key="1">
    <citation type="submission" date="2016-11" db="UniProtKB">
        <authorList>
            <consortium name="WormBaseParasite"/>
        </authorList>
    </citation>
    <scope>IDENTIFICATION</scope>
    <source>
        <strain evidence="2">KR3021</strain>
    </source>
</reference>
<name>A0AC35UGP7_9BILA</name>
<dbReference type="WBParaSite" id="RSKR_0001157650.1">
    <property type="protein sequence ID" value="RSKR_0001157650.1"/>
    <property type="gene ID" value="RSKR_0001157650"/>
</dbReference>
<protein>
    <submittedName>
        <fullName evidence="2">Transposase</fullName>
    </submittedName>
</protein>
<evidence type="ECO:0000313" key="1">
    <source>
        <dbReference type="Proteomes" id="UP000095286"/>
    </source>
</evidence>
<evidence type="ECO:0000313" key="2">
    <source>
        <dbReference type="WBParaSite" id="RSKR_0001157650.1"/>
    </source>
</evidence>
<dbReference type="Proteomes" id="UP000095286">
    <property type="component" value="Unplaced"/>
</dbReference>
<organism evidence="1 2">
    <name type="scientific">Rhabditophanes sp. KR3021</name>
    <dbReference type="NCBI Taxonomy" id="114890"/>
    <lineage>
        <taxon>Eukaryota</taxon>
        <taxon>Metazoa</taxon>
        <taxon>Ecdysozoa</taxon>
        <taxon>Nematoda</taxon>
        <taxon>Chromadorea</taxon>
        <taxon>Rhabditida</taxon>
        <taxon>Tylenchina</taxon>
        <taxon>Panagrolaimomorpha</taxon>
        <taxon>Strongyloidoidea</taxon>
        <taxon>Alloionematidae</taxon>
        <taxon>Rhabditophanes</taxon>
    </lineage>
</organism>
<sequence length="117" mass="13195">MPVSKKLGSGKLVFHQKYKYSAQIANDGSNRIIVGRAGLGKNESKFCLDEELTREERKQLGQMIRMAEISHASTTKLGHNSDFRKPSFEEVRNMFPEVNHEVGDLILGGFLETKNDI</sequence>
<proteinExistence type="predicted"/>